<evidence type="ECO:0000313" key="2">
    <source>
        <dbReference type="Proteomes" id="UP001060085"/>
    </source>
</evidence>
<dbReference type="Proteomes" id="UP001060085">
    <property type="component" value="Linkage Group LG03"/>
</dbReference>
<evidence type="ECO:0000313" key="1">
    <source>
        <dbReference type="EMBL" id="KAI5673586.1"/>
    </source>
</evidence>
<protein>
    <submittedName>
        <fullName evidence="1">Uncharacterized protein</fullName>
    </submittedName>
</protein>
<dbReference type="EMBL" id="CM044703">
    <property type="protein sequence ID" value="KAI5673586.1"/>
    <property type="molecule type" value="Genomic_DNA"/>
</dbReference>
<comment type="caution">
    <text evidence="1">The sequence shown here is derived from an EMBL/GenBank/DDBJ whole genome shotgun (WGS) entry which is preliminary data.</text>
</comment>
<organism evidence="1 2">
    <name type="scientific">Catharanthus roseus</name>
    <name type="common">Madagascar periwinkle</name>
    <name type="synonym">Vinca rosea</name>
    <dbReference type="NCBI Taxonomy" id="4058"/>
    <lineage>
        <taxon>Eukaryota</taxon>
        <taxon>Viridiplantae</taxon>
        <taxon>Streptophyta</taxon>
        <taxon>Embryophyta</taxon>
        <taxon>Tracheophyta</taxon>
        <taxon>Spermatophyta</taxon>
        <taxon>Magnoliopsida</taxon>
        <taxon>eudicotyledons</taxon>
        <taxon>Gunneridae</taxon>
        <taxon>Pentapetalae</taxon>
        <taxon>asterids</taxon>
        <taxon>lamiids</taxon>
        <taxon>Gentianales</taxon>
        <taxon>Apocynaceae</taxon>
        <taxon>Rauvolfioideae</taxon>
        <taxon>Vinceae</taxon>
        <taxon>Catharanthinae</taxon>
        <taxon>Catharanthus</taxon>
    </lineage>
</organism>
<accession>A0ACC0BLW6</accession>
<reference evidence="2" key="1">
    <citation type="journal article" date="2023" name="Nat. Plants">
        <title>Single-cell RNA sequencing provides a high-resolution roadmap for understanding the multicellular compartmentation of specialized metabolism.</title>
        <authorList>
            <person name="Sun S."/>
            <person name="Shen X."/>
            <person name="Li Y."/>
            <person name="Li Y."/>
            <person name="Wang S."/>
            <person name="Li R."/>
            <person name="Zhang H."/>
            <person name="Shen G."/>
            <person name="Guo B."/>
            <person name="Wei J."/>
            <person name="Xu J."/>
            <person name="St-Pierre B."/>
            <person name="Chen S."/>
            <person name="Sun C."/>
        </authorList>
    </citation>
    <scope>NUCLEOTIDE SEQUENCE [LARGE SCALE GENOMIC DNA]</scope>
</reference>
<keyword evidence="2" id="KW-1185">Reference proteome</keyword>
<proteinExistence type="predicted"/>
<name>A0ACC0BLW6_CATRO</name>
<sequence>MGSPLPSPPASHVGCVPKNIKSQLNNTAFRTKGFLKEYIENRLQNKSFGESEKECLMRCFQAYHASIASIDKANTDVSENKFSYAIIDVVAYLSFIGSTMKLKCSSNIIAQNPEFSAMQKWSETNAQDLLKQLKICAKLAIG</sequence>
<gene>
    <name evidence="1" type="ORF">M9H77_13950</name>
</gene>